<gene>
    <name evidence="8" type="ORF">ACFP56_14995</name>
</gene>
<dbReference type="InterPro" id="IPR036852">
    <property type="entry name" value="Peptidase_S8/S53_dom_sf"/>
</dbReference>
<dbReference type="PROSITE" id="PS00136">
    <property type="entry name" value="SUBTILASE_ASP"/>
    <property type="match status" value="1"/>
</dbReference>
<reference evidence="9" key="1">
    <citation type="journal article" date="2019" name="Int. J. Syst. Evol. Microbiol.">
        <title>The Global Catalogue of Microorganisms (GCM) 10K type strain sequencing project: providing services to taxonomists for standard genome sequencing and annotation.</title>
        <authorList>
            <consortium name="The Broad Institute Genomics Platform"/>
            <consortium name="The Broad Institute Genome Sequencing Center for Infectious Disease"/>
            <person name="Wu L."/>
            <person name="Ma J."/>
        </authorList>
    </citation>
    <scope>NUCLEOTIDE SEQUENCE [LARGE SCALE GENOMIC DNA]</scope>
    <source>
        <strain evidence="9">PCU 280</strain>
    </source>
</reference>
<evidence type="ECO:0000259" key="7">
    <source>
        <dbReference type="Pfam" id="PF00082"/>
    </source>
</evidence>
<evidence type="ECO:0000256" key="2">
    <source>
        <dbReference type="ARBA" id="ARBA00022670"/>
    </source>
</evidence>
<dbReference type="Pfam" id="PF00082">
    <property type="entry name" value="Peptidase_S8"/>
    <property type="match status" value="1"/>
</dbReference>
<dbReference type="CDD" id="cd07477">
    <property type="entry name" value="Peptidases_S8_Subtilisin_subset"/>
    <property type="match status" value="1"/>
</dbReference>
<sequence>MTVVKQDDAIIQLQTSATRSKLINNGIPWGVEKIKAPQAWSMTTGRTIKIGVIDTGIDFHHPALRGSILPGINLVERNRPPIDDNGHGTHIAGTIAASNPSHGMIGVAPHALIAPVKAFDQYGSAFVSDIVQAIDWCVRNKMNVINMSFGMRTKSKSMLNAVNRAYQKGVIIVASSGNDSKRKSIDYPARYLNTVAVGATNALRKVAPFSNRGAHIDIYAPGDRIVSAWLNNGYHEMNGTSMATSHVSGAIALLLELYPTLRPSDIKSVLKRSMLPLKYTKARKAGELDVMKMLNAARELYG</sequence>
<dbReference type="PRINTS" id="PR00723">
    <property type="entry name" value="SUBTILISIN"/>
</dbReference>
<dbReference type="SUPFAM" id="SSF52743">
    <property type="entry name" value="Subtilisin-like"/>
    <property type="match status" value="1"/>
</dbReference>
<feature type="active site" description="Charge relay system" evidence="6">
    <location>
        <position position="87"/>
    </location>
</feature>
<keyword evidence="9" id="KW-1185">Reference proteome</keyword>
<dbReference type="InterPro" id="IPR050131">
    <property type="entry name" value="Peptidase_S8_subtilisin-like"/>
</dbReference>
<evidence type="ECO:0000313" key="8">
    <source>
        <dbReference type="EMBL" id="MFC6333932.1"/>
    </source>
</evidence>
<protein>
    <submittedName>
        <fullName evidence="8">S8 family serine peptidase</fullName>
    </submittedName>
</protein>
<feature type="active site" description="Charge relay system" evidence="6">
    <location>
        <position position="54"/>
    </location>
</feature>
<dbReference type="InterPro" id="IPR034202">
    <property type="entry name" value="Subtilisin_Carlsberg-like"/>
</dbReference>
<dbReference type="PROSITE" id="PS51892">
    <property type="entry name" value="SUBTILASE"/>
    <property type="match status" value="1"/>
</dbReference>
<accession>A0ABW1V821</accession>
<evidence type="ECO:0000256" key="3">
    <source>
        <dbReference type="ARBA" id="ARBA00022723"/>
    </source>
</evidence>
<dbReference type="PANTHER" id="PTHR43806">
    <property type="entry name" value="PEPTIDASE S8"/>
    <property type="match status" value="1"/>
</dbReference>
<evidence type="ECO:0000256" key="5">
    <source>
        <dbReference type="ARBA" id="ARBA00022825"/>
    </source>
</evidence>
<comment type="caution">
    <text evidence="8">The sequence shown here is derived from an EMBL/GenBank/DDBJ whole genome shotgun (WGS) entry which is preliminary data.</text>
</comment>
<dbReference type="InterPro" id="IPR015500">
    <property type="entry name" value="Peptidase_S8_subtilisin-rel"/>
</dbReference>
<name>A0ABW1V821_9BACL</name>
<dbReference type="InterPro" id="IPR023827">
    <property type="entry name" value="Peptidase_S8_Asp-AS"/>
</dbReference>
<dbReference type="RefSeq" id="WP_379235954.1">
    <property type="nucleotide sequence ID" value="NZ_JBHSTE010000005.1"/>
</dbReference>
<dbReference type="PROSITE" id="PS00137">
    <property type="entry name" value="SUBTILASE_HIS"/>
    <property type="match status" value="1"/>
</dbReference>
<keyword evidence="2 6" id="KW-0645">Protease</keyword>
<proteinExistence type="inferred from homology"/>
<dbReference type="Gene3D" id="3.40.50.200">
    <property type="entry name" value="Peptidase S8/S53 domain"/>
    <property type="match status" value="1"/>
</dbReference>
<evidence type="ECO:0000313" key="9">
    <source>
        <dbReference type="Proteomes" id="UP001596233"/>
    </source>
</evidence>
<evidence type="ECO:0000256" key="6">
    <source>
        <dbReference type="PROSITE-ProRule" id="PRU01240"/>
    </source>
</evidence>
<evidence type="ECO:0000256" key="1">
    <source>
        <dbReference type="ARBA" id="ARBA00011073"/>
    </source>
</evidence>
<keyword evidence="5 6" id="KW-0720">Serine protease</keyword>
<dbReference type="Proteomes" id="UP001596233">
    <property type="component" value="Unassembled WGS sequence"/>
</dbReference>
<organism evidence="8 9">
    <name type="scientific">Paenibacillus septentrionalis</name>
    <dbReference type="NCBI Taxonomy" id="429342"/>
    <lineage>
        <taxon>Bacteria</taxon>
        <taxon>Bacillati</taxon>
        <taxon>Bacillota</taxon>
        <taxon>Bacilli</taxon>
        <taxon>Bacillales</taxon>
        <taxon>Paenibacillaceae</taxon>
        <taxon>Paenibacillus</taxon>
    </lineage>
</organism>
<comment type="similarity">
    <text evidence="1 6">Belongs to the peptidase S8 family.</text>
</comment>
<keyword evidence="3" id="KW-0479">Metal-binding</keyword>
<dbReference type="EMBL" id="JBHSTE010000005">
    <property type="protein sequence ID" value="MFC6333932.1"/>
    <property type="molecule type" value="Genomic_DNA"/>
</dbReference>
<dbReference type="InterPro" id="IPR000209">
    <property type="entry name" value="Peptidase_S8/S53_dom"/>
</dbReference>
<feature type="domain" description="Peptidase S8/S53" evidence="7">
    <location>
        <begin position="45"/>
        <end position="274"/>
    </location>
</feature>
<keyword evidence="4 6" id="KW-0378">Hydrolase</keyword>
<dbReference type="PANTHER" id="PTHR43806:SF11">
    <property type="entry name" value="CEREVISIN-RELATED"/>
    <property type="match status" value="1"/>
</dbReference>
<feature type="active site" description="Charge relay system" evidence="6">
    <location>
        <position position="241"/>
    </location>
</feature>
<evidence type="ECO:0000256" key="4">
    <source>
        <dbReference type="ARBA" id="ARBA00022801"/>
    </source>
</evidence>
<dbReference type="InterPro" id="IPR022398">
    <property type="entry name" value="Peptidase_S8_His-AS"/>
</dbReference>